<keyword evidence="3" id="KW-1185">Reference proteome</keyword>
<dbReference type="OrthoDB" id="8066116at2759"/>
<sequence>MATGTGCSVSLSEKFGSDPVTDESSESEGDTGPSKAFHRRISTSKAIKS</sequence>
<feature type="region of interest" description="Disordered" evidence="1">
    <location>
        <begin position="1"/>
        <end position="49"/>
    </location>
</feature>
<reference evidence="2 3" key="1">
    <citation type="submission" date="2013-11" db="EMBL/GenBank/DDBJ databases">
        <title>Genome sequencing of Stegodyphus mimosarum.</title>
        <authorList>
            <person name="Bechsgaard J."/>
        </authorList>
    </citation>
    <scope>NUCLEOTIDE SEQUENCE [LARGE SCALE GENOMIC DNA]</scope>
</reference>
<feature type="compositionally biased region" description="Polar residues" evidence="1">
    <location>
        <begin position="1"/>
        <end position="11"/>
    </location>
</feature>
<proteinExistence type="predicted"/>
<name>A0A087U7V0_STEMI</name>
<dbReference type="AlphaFoldDB" id="A0A087U7V0"/>
<feature type="non-terminal residue" evidence="2">
    <location>
        <position position="49"/>
    </location>
</feature>
<dbReference type="EMBL" id="KK118615">
    <property type="protein sequence ID" value="KFM73439.1"/>
    <property type="molecule type" value="Genomic_DNA"/>
</dbReference>
<protein>
    <submittedName>
        <fullName evidence="2">Uncharacterized protein</fullName>
    </submittedName>
</protein>
<accession>A0A087U7V0</accession>
<evidence type="ECO:0000313" key="3">
    <source>
        <dbReference type="Proteomes" id="UP000054359"/>
    </source>
</evidence>
<feature type="compositionally biased region" description="Acidic residues" evidence="1">
    <location>
        <begin position="20"/>
        <end position="29"/>
    </location>
</feature>
<evidence type="ECO:0000256" key="1">
    <source>
        <dbReference type="SAM" id="MobiDB-lite"/>
    </source>
</evidence>
<feature type="compositionally biased region" description="Basic residues" evidence="1">
    <location>
        <begin position="36"/>
        <end position="49"/>
    </location>
</feature>
<dbReference type="Proteomes" id="UP000054359">
    <property type="component" value="Unassembled WGS sequence"/>
</dbReference>
<evidence type="ECO:0000313" key="2">
    <source>
        <dbReference type="EMBL" id="KFM73439.1"/>
    </source>
</evidence>
<organism evidence="2 3">
    <name type="scientific">Stegodyphus mimosarum</name>
    <name type="common">African social velvet spider</name>
    <dbReference type="NCBI Taxonomy" id="407821"/>
    <lineage>
        <taxon>Eukaryota</taxon>
        <taxon>Metazoa</taxon>
        <taxon>Ecdysozoa</taxon>
        <taxon>Arthropoda</taxon>
        <taxon>Chelicerata</taxon>
        <taxon>Arachnida</taxon>
        <taxon>Araneae</taxon>
        <taxon>Araneomorphae</taxon>
        <taxon>Entelegynae</taxon>
        <taxon>Eresoidea</taxon>
        <taxon>Eresidae</taxon>
        <taxon>Stegodyphus</taxon>
    </lineage>
</organism>
<gene>
    <name evidence="2" type="ORF">X975_11078</name>
</gene>